<dbReference type="SUPFAM" id="SSF52821">
    <property type="entry name" value="Rhodanese/Cell cycle control phosphatase"/>
    <property type="match status" value="1"/>
</dbReference>
<evidence type="ECO:0000313" key="4">
    <source>
        <dbReference type="Proteomes" id="UP000799302"/>
    </source>
</evidence>
<dbReference type="InterPro" id="IPR001763">
    <property type="entry name" value="Rhodanese-like_dom"/>
</dbReference>
<dbReference type="OrthoDB" id="8300214at2759"/>
<name>A0A6A6USP5_9PEZI</name>
<accession>A0A6A6USP5</accession>
<dbReference type="PROSITE" id="PS50206">
    <property type="entry name" value="RHODANESE_3"/>
    <property type="match status" value="1"/>
</dbReference>
<dbReference type="AlphaFoldDB" id="A0A6A6USP5"/>
<feature type="region of interest" description="Disordered" evidence="1">
    <location>
        <begin position="180"/>
        <end position="212"/>
    </location>
</feature>
<dbReference type="GO" id="GO:0005634">
    <property type="term" value="C:nucleus"/>
    <property type="evidence" value="ECO:0007669"/>
    <property type="project" value="TreeGrafter"/>
</dbReference>
<protein>
    <submittedName>
        <fullName evidence="3">Rhodanese-like protein</fullName>
    </submittedName>
</protein>
<feature type="domain" description="Rhodanese" evidence="2">
    <location>
        <begin position="52"/>
        <end position="160"/>
    </location>
</feature>
<evidence type="ECO:0000313" key="3">
    <source>
        <dbReference type="EMBL" id="KAF2674800.1"/>
    </source>
</evidence>
<proteinExistence type="predicted"/>
<gene>
    <name evidence="3" type="ORF">BT63DRAFT_408952</name>
</gene>
<dbReference type="Proteomes" id="UP000799302">
    <property type="component" value="Unassembled WGS sequence"/>
</dbReference>
<sequence length="212" mass="23521">MNQNFVPKPVAPSSKMVAPNDPASQFPQPRSVAPLMDPQQLVRQFMILGDLLNAGTLLVDVRRTDYEGGTIRGSLNLPAQSFPLNMSTLFRLCAGDGLAVISRVVFYCGSSNGRGPRCAGWFMDYVQERCQMMEMPPTPQVFVLDGGIKGWALRGEPFTHFMDVYVPSYWQQFSDQRTGVKRVGNEEQGASQSKRSRDEEGAEEGDQNSMAM</sequence>
<evidence type="ECO:0000256" key="1">
    <source>
        <dbReference type="SAM" id="MobiDB-lite"/>
    </source>
</evidence>
<dbReference type="GO" id="GO:0005737">
    <property type="term" value="C:cytoplasm"/>
    <property type="evidence" value="ECO:0007669"/>
    <property type="project" value="TreeGrafter"/>
</dbReference>
<dbReference type="GO" id="GO:0004725">
    <property type="term" value="F:protein tyrosine phosphatase activity"/>
    <property type="evidence" value="ECO:0007669"/>
    <property type="project" value="TreeGrafter"/>
</dbReference>
<dbReference type="InterPro" id="IPR036873">
    <property type="entry name" value="Rhodanese-like_dom_sf"/>
</dbReference>
<dbReference type="SMART" id="SM00450">
    <property type="entry name" value="RHOD"/>
    <property type="match status" value="1"/>
</dbReference>
<keyword evidence="4" id="KW-1185">Reference proteome</keyword>
<dbReference type="PANTHER" id="PTHR10828">
    <property type="entry name" value="M-PHASE INDUCER PHOSPHATASE DUAL SPECIFICITY PHOSPHATASE CDC25"/>
    <property type="match status" value="1"/>
</dbReference>
<dbReference type="Gene3D" id="3.40.250.10">
    <property type="entry name" value="Rhodanese-like domain"/>
    <property type="match status" value="1"/>
</dbReference>
<organism evidence="3 4">
    <name type="scientific">Microthyrium microscopicum</name>
    <dbReference type="NCBI Taxonomy" id="703497"/>
    <lineage>
        <taxon>Eukaryota</taxon>
        <taxon>Fungi</taxon>
        <taxon>Dikarya</taxon>
        <taxon>Ascomycota</taxon>
        <taxon>Pezizomycotina</taxon>
        <taxon>Dothideomycetes</taxon>
        <taxon>Dothideomycetes incertae sedis</taxon>
        <taxon>Microthyriales</taxon>
        <taxon>Microthyriaceae</taxon>
        <taxon>Microthyrium</taxon>
    </lineage>
</organism>
<evidence type="ECO:0000259" key="2">
    <source>
        <dbReference type="PROSITE" id="PS50206"/>
    </source>
</evidence>
<feature type="region of interest" description="Disordered" evidence="1">
    <location>
        <begin position="1"/>
        <end position="26"/>
    </location>
</feature>
<dbReference type="Pfam" id="PF00581">
    <property type="entry name" value="Rhodanese"/>
    <property type="match status" value="1"/>
</dbReference>
<reference evidence="3" key="1">
    <citation type="journal article" date="2020" name="Stud. Mycol.">
        <title>101 Dothideomycetes genomes: a test case for predicting lifestyles and emergence of pathogens.</title>
        <authorList>
            <person name="Haridas S."/>
            <person name="Albert R."/>
            <person name="Binder M."/>
            <person name="Bloem J."/>
            <person name="Labutti K."/>
            <person name="Salamov A."/>
            <person name="Andreopoulos B."/>
            <person name="Baker S."/>
            <person name="Barry K."/>
            <person name="Bills G."/>
            <person name="Bluhm B."/>
            <person name="Cannon C."/>
            <person name="Castanera R."/>
            <person name="Culley D."/>
            <person name="Daum C."/>
            <person name="Ezra D."/>
            <person name="Gonzalez J."/>
            <person name="Henrissat B."/>
            <person name="Kuo A."/>
            <person name="Liang C."/>
            <person name="Lipzen A."/>
            <person name="Lutzoni F."/>
            <person name="Magnuson J."/>
            <person name="Mondo S."/>
            <person name="Nolan M."/>
            <person name="Ohm R."/>
            <person name="Pangilinan J."/>
            <person name="Park H.-J."/>
            <person name="Ramirez L."/>
            <person name="Alfaro M."/>
            <person name="Sun H."/>
            <person name="Tritt A."/>
            <person name="Yoshinaga Y."/>
            <person name="Zwiers L.-H."/>
            <person name="Turgeon B."/>
            <person name="Goodwin S."/>
            <person name="Spatafora J."/>
            <person name="Crous P."/>
            <person name="Grigoriev I."/>
        </authorList>
    </citation>
    <scope>NUCLEOTIDE SEQUENCE</scope>
    <source>
        <strain evidence="3">CBS 115976</strain>
    </source>
</reference>
<dbReference type="EMBL" id="MU004230">
    <property type="protein sequence ID" value="KAF2674800.1"/>
    <property type="molecule type" value="Genomic_DNA"/>
</dbReference>
<dbReference type="PANTHER" id="PTHR10828:SF50">
    <property type="entry name" value="REDUCTASE (ARC2), PUTATIVE (AFU_ORTHOLOGUE AFUA_6G13400)-RELATED"/>
    <property type="match status" value="1"/>
</dbReference>